<dbReference type="CDD" id="cd00167">
    <property type="entry name" value="SANT"/>
    <property type="match status" value="4"/>
</dbReference>
<dbReference type="SUPFAM" id="SSF46689">
    <property type="entry name" value="Homeodomain-like"/>
    <property type="match status" value="4"/>
</dbReference>
<dbReference type="PROSITE" id="PS50090">
    <property type="entry name" value="MYB_LIKE"/>
    <property type="match status" value="4"/>
</dbReference>
<feature type="domain" description="Myb-like" evidence="1">
    <location>
        <begin position="191"/>
        <end position="235"/>
    </location>
</feature>
<dbReference type="Gene3D" id="1.10.10.60">
    <property type="entry name" value="Homeodomain-like"/>
    <property type="match status" value="4"/>
</dbReference>
<dbReference type="GO" id="GO:0000981">
    <property type="term" value="F:DNA-binding transcription factor activity, RNA polymerase II-specific"/>
    <property type="evidence" value="ECO:0007669"/>
    <property type="project" value="TreeGrafter"/>
</dbReference>
<dbReference type="InterPro" id="IPR017930">
    <property type="entry name" value="Myb_dom"/>
</dbReference>
<dbReference type="InterPro" id="IPR050560">
    <property type="entry name" value="MYB_TF"/>
</dbReference>
<reference evidence="4" key="1">
    <citation type="submission" date="2021-06" db="EMBL/GenBank/DDBJ databases">
        <authorList>
            <person name="Kallberg Y."/>
            <person name="Tangrot J."/>
            <person name="Rosling A."/>
        </authorList>
    </citation>
    <scope>NUCLEOTIDE SEQUENCE</scope>
    <source>
        <strain evidence="4">IA702</strain>
    </source>
</reference>
<feature type="domain" description="HTH myb-type" evidence="3">
    <location>
        <begin position="337"/>
        <end position="387"/>
    </location>
</feature>
<evidence type="ECO:0000313" key="5">
    <source>
        <dbReference type="Proteomes" id="UP000789572"/>
    </source>
</evidence>
<dbReference type="PANTHER" id="PTHR45614">
    <property type="entry name" value="MYB PROTEIN-RELATED"/>
    <property type="match status" value="1"/>
</dbReference>
<evidence type="ECO:0000259" key="1">
    <source>
        <dbReference type="PROSITE" id="PS50090"/>
    </source>
</evidence>
<sequence length="419" mass="48543">MSLNEDWGYLLSQKLPLNTEYRYDFEQYPQHATTDESVDSMDGILMDSPKDIPDDAYESASTVSGDCLCETPRNCEETFDTLPEVVVSSPSLNGDMNWGFNNFTNNVAHGFGEEEMTLSMRDVETHPTCGKCADDPGQVGSWSEKDVIVLINAVQNYDRNWQFIAEHCFGLRKPATVIRRKYRRLTSDNVGLWSPDEDRLINEGARHGRGNWEKLALRLPNRTPADLEDRWYQITTCKQYHWTPEEDDLLKLLVGELGENWKLIAKQLKKDARVVKWRYVWSPKHKGVKWSTDELITLVEAYRMYGPDWSRITPLLPSRTVEEVRRHFANNVSLAMRTGKWRVEEVQRFDLAFSSCGDDWDEIAKAVRTRTSEQCKAYYKNTIERAILRKCKKLNIPANERVVVGVDLSSDGLWRKRDR</sequence>
<dbReference type="AlphaFoldDB" id="A0A9N9FA51"/>
<dbReference type="SMART" id="SM00717">
    <property type="entry name" value="SANT"/>
    <property type="match status" value="5"/>
</dbReference>
<dbReference type="OrthoDB" id="2143914at2759"/>
<evidence type="ECO:0000259" key="3">
    <source>
        <dbReference type="PROSITE" id="PS51294"/>
    </source>
</evidence>
<dbReference type="Pfam" id="PF00249">
    <property type="entry name" value="Myb_DNA-binding"/>
    <property type="match status" value="4"/>
</dbReference>
<name>A0A9N9FA51_9GLOM</name>
<proteinExistence type="predicted"/>
<feature type="domain" description="SANT" evidence="2">
    <location>
        <begin position="285"/>
        <end position="328"/>
    </location>
</feature>
<feature type="domain" description="HTH myb-type" evidence="3">
    <location>
        <begin position="282"/>
        <end position="336"/>
    </location>
</feature>
<feature type="domain" description="Myb-like" evidence="1">
    <location>
        <begin position="333"/>
        <end position="383"/>
    </location>
</feature>
<dbReference type="PROSITE" id="PS51293">
    <property type="entry name" value="SANT"/>
    <property type="match status" value="2"/>
</dbReference>
<gene>
    <name evidence="4" type="ORF">POCULU_LOCUS3511</name>
</gene>
<evidence type="ECO:0000259" key="2">
    <source>
        <dbReference type="PROSITE" id="PS51293"/>
    </source>
</evidence>
<comment type="caution">
    <text evidence="4">The sequence shown here is derived from an EMBL/GenBank/DDBJ whole genome shotgun (WGS) entry which is preliminary data.</text>
</comment>
<protein>
    <submittedName>
        <fullName evidence="4">3097_t:CDS:1</fullName>
    </submittedName>
</protein>
<dbReference type="InterPro" id="IPR009057">
    <property type="entry name" value="Homeodomain-like_sf"/>
</dbReference>
<dbReference type="InterPro" id="IPR017884">
    <property type="entry name" value="SANT_dom"/>
</dbReference>
<dbReference type="InterPro" id="IPR001005">
    <property type="entry name" value="SANT/Myb"/>
</dbReference>
<dbReference type="Proteomes" id="UP000789572">
    <property type="component" value="Unassembled WGS sequence"/>
</dbReference>
<dbReference type="GO" id="GO:0005634">
    <property type="term" value="C:nucleus"/>
    <property type="evidence" value="ECO:0007669"/>
    <property type="project" value="TreeGrafter"/>
</dbReference>
<dbReference type="PROSITE" id="PS51294">
    <property type="entry name" value="HTH_MYB"/>
    <property type="match status" value="4"/>
</dbReference>
<organism evidence="4 5">
    <name type="scientific">Paraglomus occultum</name>
    <dbReference type="NCBI Taxonomy" id="144539"/>
    <lineage>
        <taxon>Eukaryota</taxon>
        <taxon>Fungi</taxon>
        <taxon>Fungi incertae sedis</taxon>
        <taxon>Mucoromycota</taxon>
        <taxon>Glomeromycotina</taxon>
        <taxon>Glomeromycetes</taxon>
        <taxon>Paraglomerales</taxon>
        <taxon>Paraglomeraceae</taxon>
        <taxon>Paraglomus</taxon>
    </lineage>
</organism>
<feature type="domain" description="HTH myb-type" evidence="3">
    <location>
        <begin position="191"/>
        <end position="239"/>
    </location>
</feature>
<feature type="domain" description="Myb-like" evidence="1">
    <location>
        <begin position="242"/>
        <end position="279"/>
    </location>
</feature>
<accession>A0A9N9FA51</accession>
<feature type="domain" description="Myb-like" evidence="1">
    <location>
        <begin position="282"/>
        <end position="332"/>
    </location>
</feature>
<dbReference type="GO" id="GO:0000978">
    <property type="term" value="F:RNA polymerase II cis-regulatory region sequence-specific DNA binding"/>
    <property type="evidence" value="ECO:0007669"/>
    <property type="project" value="TreeGrafter"/>
</dbReference>
<dbReference type="EMBL" id="CAJVPJ010000392">
    <property type="protein sequence ID" value="CAG8519814.1"/>
    <property type="molecule type" value="Genomic_DNA"/>
</dbReference>
<feature type="domain" description="SANT" evidence="2">
    <location>
        <begin position="356"/>
        <end position="387"/>
    </location>
</feature>
<evidence type="ECO:0000313" key="4">
    <source>
        <dbReference type="EMBL" id="CAG8519814.1"/>
    </source>
</evidence>
<keyword evidence="5" id="KW-1185">Reference proteome</keyword>
<feature type="domain" description="HTH myb-type" evidence="3">
    <location>
        <begin position="242"/>
        <end position="269"/>
    </location>
</feature>